<dbReference type="VEuPathDB" id="FungiDB:UREG_07907"/>
<organism evidence="1 2">
    <name type="scientific">Uncinocarpus reesii (strain UAMH 1704)</name>
    <dbReference type="NCBI Taxonomy" id="336963"/>
    <lineage>
        <taxon>Eukaryota</taxon>
        <taxon>Fungi</taxon>
        <taxon>Dikarya</taxon>
        <taxon>Ascomycota</taxon>
        <taxon>Pezizomycotina</taxon>
        <taxon>Eurotiomycetes</taxon>
        <taxon>Eurotiomycetidae</taxon>
        <taxon>Onygenales</taxon>
        <taxon>Onygenaceae</taxon>
        <taxon>Uncinocarpus</taxon>
    </lineage>
</organism>
<dbReference type="RefSeq" id="XP_002582220.1">
    <property type="nucleotide sequence ID" value="XM_002582174.1"/>
</dbReference>
<gene>
    <name evidence="1" type="ORF">UREG_07907</name>
</gene>
<protein>
    <submittedName>
        <fullName evidence="1">Uncharacterized protein</fullName>
    </submittedName>
</protein>
<dbReference type="EMBL" id="CH476620">
    <property type="protein sequence ID" value="EEP83042.1"/>
    <property type="molecule type" value="Genomic_DNA"/>
</dbReference>
<dbReference type="AlphaFoldDB" id="C4K093"/>
<reference evidence="2" key="1">
    <citation type="journal article" date="2009" name="Genome Res.">
        <title>Comparative genomic analyses of the human fungal pathogens Coccidioides and their relatives.</title>
        <authorList>
            <person name="Sharpton T.J."/>
            <person name="Stajich J.E."/>
            <person name="Rounsley S.D."/>
            <person name="Gardner M.J."/>
            <person name="Wortman J.R."/>
            <person name="Jordar V.S."/>
            <person name="Maiti R."/>
            <person name="Kodira C.D."/>
            <person name="Neafsey D.E."/>
            <person name="Zeng Q."/>
            <person name="Hung C.-Y."/>
            <person name="McMahan C."/>
            <person name="Muszewska A."/>
            <person name="Grynberg M."/>
            <person name="Mandel M.A."/>
            <person name="Kellner E.M."/>
            <person name="Barker B.M."/>
            <person name="Galgiani J.N."/>
            <person name="Orbach M.J."/>
            <person name="Kirkland T.N."/>
            <person name="Cole G.T."/>
            <person name="Henn M.R."/>
            <person name="Birren B.W."/>
            <person name="Taylor J.W."/>
        </authorList>
    </citation>
    <scope>NUCLEOTIDE SEQUENCE [LARGE SCALE GENOMIC DNA]</scope>
    <source>
        <strain evidence="2">UAMH 1704</strain>
    </source>
</reference>
<sequence length="153" mass="16886">MAQTAECARLFPIYRYQPGFADKSSVTGMRIEWKVFCDGSPILGRYQPQNFVYIEGNLMGVRKGEKVERCESGWEFMAGQAALGGLPGLVFALGGKAIGKEILSVSKGIAAIPMLTYQELYKSYPLMINTSPISKPQQPLRSLSSWLLLVSQD</sequence>
<accession>C4K093</accession>
<evidence type="ECO:0000313" key="2">
    <source>
        <dbReference type="Proteomes" id="UP000002058"/>
    </source>
</evidence>
<proteinExistence type="predicted"/>
<dbReference type="InParanoid" id="C4K093"/>
<dbReference type="Proteomes" id="UP000002058">
    <property type="component" value="Unassembled WGS sequence"/>
</dbReference>
<name>C4K093_UNCRE</name>
<dbReference type="HOGENOM" id="CLU_1714670_0_0_1"/>
<keyword evidence="2" id="KW-1185">Reference proteome</keyword>
<dbReference type="GeneID" id="8442263"/>
<dbReference type="KEGG" id="ure:UREG_07907"/>
<evidence type="ECO:0000313" key="1">
    <source>
        <dbReference type="EMBL" id="EEP83042.1"/>
    </source>
</evidence>